<feature type="region of interest" description="Disordered" evidence="1">
    <location>
        <begin position="232"/>
        <end position="265"/>
    </location>
</feature>
<dbReference type="GeneID" id="64624151"/>
<evidence type="ECO:0000313" key="2">
    <source>
        <dbReference type="EMBL" id="KAG1824904.1"/>
    </source>
</evidence>
<dbReference type="EMBL" id="JABBWG010000003">
    <property type="protein sequence ID" value="KAG1824904.1"/>
    <property type="molecule type" value="Genomic_DNA"/>
</dbReference>
<dbReference type="RefSeq" id="XP_041198621.1">
    <property type="nucleotide sequence ID" value="XM_041330134.1"/>
</dbReference>
<evidence type="ECO:0000313" key="3">
    <source>
        <dbReference type="Proteomes" id="UP000807769"/>
    </source>
</evidence>
<reference evidence="2" key="1">
    <citation type="journal article" date="2020" name="New Phytol.">
        <title>Comparative genomics reveals dynamic genome evolution in host specialist ectomycorrhizal fungi.</title>
        <authorList>
            <person name="Lofgren L.A."/>
            <person name="Nguyen N.H."/>
            <person name="Vilgalys R."/>
            <person name="Ruytinx J."/>
            <person name="Liao H.L."/>
            <person name="Branco S."/>
            <person name="Kuo A."/>
            <person name="LaButti K."/>
            <person name="Lipzen A."/>
            <person name="Andreopoulos W."/>
            <person name="Pangilinan J."/>
            <person name="Riley R."/>
            <person name="Hundley H."/>
            <person name="Na H."/>
            <person name="Barry K."/>
            <person name="Grigoriev I.V."/>
            <person name="Stajich J.E."/>
            <person name="Kennedy P.G."/>
        </authorList>
    </citation>
    <scope>NUCLEOTIDE SEQUENCE</scope>
    <source>
        <strain evidence="2">MN1</strain>
    </source>
</reference>
<gene>
    <name evidence="2" type="ORF">BJ212DRAFT_1260778</name>
</gene>
<dbReference type="AlphaFoldDB" id="A0A9P7JII7"/>
<proteinExistence type="predicted"/>
<sequence>MSSSPSSHNEVQLSKDFLRTLLAELSVLVFQEFSCQIRLFIHGGAVMILHPNLSTSSRRRTTRDIDYIRRAFGHEWRKRGVYDAEERLQRCINAVAAKFYIGTDWMNADPDVALPFAHNSQGQLYDPIYHDSKQANNIDMNTVYQSQGLVVISVTMFWGVALKLVRYKKDDPTDIVAMLRHGTRLNGVQWTPHIMETWIKTLCWPMGYNTYKPEQAQELRNRIHDAVHHLQTLPQESPEESSHMAPIPSTMRSPPVPSTTRSPTVLSSLHTMSSSLAPHSFSQPPSASSLHSLYMLSHHSVSPPAFMGERTRRSSTNSARHQTFSPPVPLTFTSSQSLHAVSHPLSHAHRLALSPTLAFSPALAFSPTLAFSLDLSSSPVLAIAKLFPHARALGNAFTIALSGHAIHRLLNGPA</sequence>
<feature type="compositionally biased region" description="Low complexity" evidence="1">
    <location>
        <begin position="248"/>
        <end position="265"/>
    </location>
</feature>
<organism evidence="2 3">
    <name type="scientific">Suillus subaureus</name>
    <dbReference type="NCBI Taxonomy" id="48587"/>
    <lineage>
        <taxon>Eukaryota</taxon>
        <taxon>Fungi</taxon>
        <taxon>Dikarya</taxon>
        <taxon>Basidiomycota</taxon>
        <taxon>Agaricomycotina</taxon>
        <taxon>Agaricomycetes</taxon>
        <taxon>Agaricomycetidae</taxon>
        <taxon>Boletales</taxon>
        <taxon>Suillineae</taxon>
        <taxon>Suillaceae</taxon>
        <taxon>Suillus</taxon>
    </lineage>
</organism>
<keyword evidence="3" id="KW-1185">Reference proteome</keyword>
<dbReference type="Proteomes" id="UP000807769">
    <property type="component" value="Unassembled WGS sequence"/>
</dbReference>
<dbReference type="OrthoDB" id="3141838at2759"/>
<evidence type="ECO:0000256" key="1">
    <source>
        <dbReference type="SAM" id="MobiDB-lite"/>
    </source>
</evidence>
<protein>
    <submittedName>
        <fullName evidence="2">Uncharacterized protein</fullName>
    </submittedName>
</protein>
<accession>A0A9P7JII7</accession>
<name>A0A9P7JII7_9AGAM</name>
<comment type="caution">
    <text evidence="2">The sequence shown here is derived from an EMBL/GenBank/DDBJ whole genome shotgun (WGS) entry which is preliminary data.</text>
</comment>